<reference evidence="1 2" key="1">
    <citation type="submission" date="2024-05" db="EMBL/GenBank/DDBJ databases">
        <title>Genome sequencing and assembly of Indian major carp, Cirrhinus mrigala (Hamilton, 1822).</title>
        <authorList>
            <person name="Mohindra V."/>
            <person name="Chowdhury L.M."/>
            <person name="Lal K."/>
            <person name="Jena J.K."/>
        </authorList>
    </citation>
    <scope>NUCLEOTIDE SEQUENCE [LARGE SCALE GENOMIC DNA]</scope>
    <source>
        <strain evidence="1">CM1030</strain>
        <tissue evidence="1">Blood</tissue>
    </source>
</reference>
<dbReference type="AlphaFoldDB" id="A0ABD0QR83"/>
<proteinExistence type="predicted"/>
<dbReference type="Proteomes" id="UP001529510">
    <property type="component" value="Unassembled WGS sequence"/>
</dbReference>
<keyword evidence="2" id="KW-1185">Reference proteome</keyword>
<gene>
    <name evidence="1" type="ORF">M9458_015833</name>
</gene>
<organism evidence="1 2">
    <name type="scientific">Cirrhinus mrigala</name>
    <name type="common">Mrigala</name>
    <dbReference type="NCBI Taxonomy" id="683832"/>
    <lineage>
        <taxon>Eukaryota</taxon>
        <taxon>Metazoa</taxon>
        <taxon>Chordata</taxon>
        <taxon>Craniata</taxon>
        <taxon>Vertebrata</taxon>
        <taxon>Euteleostomi</taxon>
        <taxon>Actinopterygii</taxon>
        <taxon>Neopterygii</taxon>
        <taxon>Teleostei</taxon>
        <taxon>Ostariophysi</taxon>
        <taxon>Cypriniformes</taxon>
        <taxon>Cyprinidae</taxon>
        <taxon>Labeoninae</taxon>
        <taxon>Labeonini</taxon>
        <taxon>Cirrhinus</taxon>
    </lineage>
</organism>
<dbReference type="Gene3D" id="3.10.10.10">
    <property type="entry name" value="HIV Type 1 Reverse Transcriptase, subunit A, domain 1"/>
    <property type="match status" value="1"/>
</dbReference>
<comment type="caution">
    <text evidence="1">The sequence shown here is derived from an EMBL/GenBank/DDBJ whole genome shotgun (WGS) entry which is preliminary data.</text>
</comment>
<dbReference type="Gene3D" id="3.30.70.270">
    <property type="match status" value="1"/>
</dbReference>
<dbReference type="InterPro" id="IPR043502">
    <property type="entry name" value="DNA/RNA_pol_sf"/>
</dbReference>
<evidence type="ECO:0000313" key="1">
    <source>
        <dbReference type="EMBL" id="KAL0188734.1"/>
    </source>
</evidence>
<sequence>MVTCNWRAEDTPDVFAIADEDLGYTELVKHEIPLNDDLPVSQSYRHIPPNQLQEVKDHISALLKKHVIQESSSSYTSLVVLDYRKLNCKTRRDSFPNSKMFSSIDLMTGYHQVAVHEKDRHKPAFITPFGLYDLCNVPVTLQRLVLV</sequence>
<dbReference type="PANTHER" id="PTHR24559:SF435">
    <property type="entry name" value="RIBONUCLEASE H"/>
    <property type="match status" value="1"/>
</dbReference>
<dbReference type="InterPro" id="IPR043128">
    <property type="entry name" value="Rev_trsase/Diguanyl_cyclase"/>
</dbReference>
<name>A0ABD0QR83_CIRMR</name>
<dbReference type="InterPro" id="IPR053134">
    <property type="entry name" value="RNA-dir_DNA_polymerase"/>
</dbReference>
<dbReference type="EMBL" id="JAMKFB020000007">
    <property type="protein sequence ID" value="KAL0188734.1"/>
    <property type="molecule type" value="Genomic_DNA"/>
</dbReference>
<feature type="non-terminal residue" evidence="1">
    <location>
        <position position="147"/>
    </location>
</feature>
<dbReference type="SUPFAM" id="SSF56672">
    <property type="entry name" value="DNA/RNA polymerases"/>
    <property type="match status" value="1"/>
</dbReference>
<accession>A0ABD0QR83</accession>
<evidence type="ECO:0000313" key="2">
    <source>
        <dbReference type="Proteomes" id="UP001529510"/>
    </source>
</evidence>
<dbReference type="PANTHER" id="PTHR24559">
    <property type="entry name" value="TRANSPOSON TY3-I GAG-POL POLYPROTEIN"/>
    <property type="match status" value="1"/>
</dbReference>
<protein>
    <submittedName>
        <fullName evidence="1">Uncharacterized protein</fullName>
    </submittedName>
</protein>